<gene>
    <name evidence="1" type="ORF">HF999_10820</name>
</gene>
<dbReference type="EMBL" id="JAAXOQ010000012">
    <property type="protein sequence ID" value="NKY18860.1"/>
    <property type="molecule type" value="Genomic_DNA"/>
</dbReference>
<dbReference type="RefSeq" id="WP_343952476.1">
    <property type="nucleotide sequence ID" value="NZ_BAAAKS010000005.1"/>
</dbReference>
<comment type="caution">
    <text evidence="1">The sequence shown here is derived from an EMBL/GenBank/DDBJ whole genome shotgun (WGS) entry which is preliminary data.</text>
</comment>
<evidence type="ECO:0000313" key="2">
    <source>
        <dbReference type="Proteomes" id="UP000582646"/>
    </source>
</evidence>
<dbReference type="AlphaFoldDB" id="A0A846X4U5"/>
<sequence length="50" mass="5656">MKTKTRKQNIKVPAAEVATVIRTYFVPGVGAIDAIDLEDLERKLRERKEG</sequence>
<reference evidence="1 2" key="1">
    <citation type="submission" date="2020-04" db="EMBL/GenBank/DDBJ databases">
        <title>MicrobeNet Type strains.</title>
        <authorList>
            <person name="Nicholson A.C."/>
        </authorList>
    </citation>
    <scope>NUCLEOTIDE SEQUENCE [LARGE SCALE GENOMIC DNA]</scope>
    <source>
        <strain evidence="1 2">DSM 44113</strain>
    </source>
</reference>
<accession>A0A846X4U5</accession>
<organism evidence="1 2">
    <name type="scientific">Tsukamurella spumae</name>
    <dbReference type="NCBI Taxonomy" id="44753"/>
    <lineage>
        <taxon>Bacteria</taxon>
        <taxon>Bacillati</taxon>
        <taxon>Actinomycetota</taxon>
        <taxon>Actinomycetes</taxon>
        <taxon>Mycobacteriales</taxon>
        <taxon>Tsukamurellaceae</taxon>
        <taxon>Tsukamurella</taxon>
    </lineage>
</organism>
<dbReference type="Proteomes" id="UP000582646">
    <property type="component" value="Unassembled WGS sequence"/>
</dbReference>
<proteinExistence type="predicted"/>
<evidence type="ECO:0000313" key="1">
    <source>
        <dbReference type="EMBL" id="NKY18860.1"/>
    </source>
</evidence>
<keyword evidence="2" id="KW-1185">Reference proteome</keyword>
<name>A0A846X4U5_9ACTN</name>
<protein>
    <submittedName>
        <fullName evidence="1">Uncharacterized protein</fullName>
    </submittedName>
</protein>